<sequence>MLFSYFPEKSHLYMKVYVKLYQDFPCSIFPCMKL</sequence>
<dbReference type="AlphaFoldDB" id="I3S8L4"/>
<protein>
    <submittedName>
        <fullName evidence="1">Uncharacterized protein</fullName>
    </submittedName>
</protein>
<proteinExistence type="evidence at transcript level"/>
<name>I3S8L4_LOTJA</name>
<accession>I3S8L4</accession>
<evidence type="ECO:0000313" key="1">
    <source>
        <dbReference type="EMBL" id="AFK36606.1"/>
    </source>
</evidence>
<dbReference type="EMBL" id="BT136811">
    <property type="protein sequence ID" value="AFK36606.1"/>
    <property type="molecule type" value="mRNA"/>
</dbReference>
<reference evidence="1" key="1">
    <citation type="submission" date="2012-05" db="EMBL/GenBank/DDBJ databases">
        <authorList>
            <person name="Krishnakumar V."/>
            <person name="Cheung F."/>
            <person name="Xiao Y."/>
            <person name="Chan A."/>
            <person name="Moskal W.A."/>
            <person name="Town C.D."/>
        </authorList>
    </citation>
    <scope>NUCLEOTIDE SEQUENCE</scope>
</reference>
<organism evidence="1">
    <name type="scientific">Lotus japonicus</name>
    <name type="common">Lotus corniculatus var. japonicus</name>
    <dbReference type="NCBI Taxonomy" id="34305"/>
    <lineage>
        <taxon>Eukaryota</taxon>
        <taxon>Viridiplantae</taxon>
        <taxon>Streptophyta</taxon>
        <taxon>Embryophyta</taxon>
        <taxon>Tracheophyta</taxon>
        <taxon>Spermatophyta</taxon>
        <taxon>Magnoliopsida</taxon>
        <taxon>eudicotyledons</taxon>
        <taxon>Gunneridae</taxon>
        <taxon>Pentapetalae</taxon>
        <taxon>rosids</taxon>
        <taxon>fabids</taxon>
        <taxon>Fabales</taxon>
        <taxon>Fabaceae</taxon>
        <taxon>Papilionoideae</taxon>
        <taxon>50 kb inversion clade</taxon>
        <taxon>NPAAA clade</taxon>
        <taxon>Hologalegina</taxon>
        <taxon>robinioid clade</taxon>
        <taxon>Loteae</taxon>
        <taxon>Lotus</taxon>
    </lineage>
</organism>